<protein>
    <submittedName>
        <fullName evidence="1">Uncharacterized protein</fullName>
    </submittedName>
</protein>
<gene>
    <name evidence="1" type="ORF">VCHENC02_5334A</name>
</gene>
<dbReference type="Proteomes" id="UP000008367">
    <property type="component" value="Unassembled WGS sequence"/>
</dbReference>
<dbReference type="EMBL" id="AJSR01002375">
    <property type="protein sequence ID" value="EKM28804.1"/>
    <property type="molecule type" value="Genomic_DNA"/>
</dbReference>
<evidence type="ECO:0000313" key="1">
    <source>
        <dbReference type="EMBL" id="EKM28804.1"/>
    </source>
</evidence>
<sequence length="10" mass="1083">MFCSSSAHIT</sequence>
<proteinExistence type="predicted"/>
<organism evidence="1 2">
    <name type="scientific">Vibrio harveyi</name>
    <name type="common">Beneckea harveyi</name>
    <dbReference type="NCBI Taxonomy" id="669"/>
    <lineage>
        <taxon>Bacteria</taxon>
        <taxon>Pseudomonadati</taxon>
        <taxon>Pseudomonadota</taxon>
        <taxon>Gammaproteobacteria</taxon>
        <taxon>Vibrionales</taxon>
        <taxon>Vibrionaceae</taxon>
        <taxon>Vibrio</taxon>
    </lineage>
</organism>
<comment type="caution">
    <text evidence="1">The sequence shown here is derived from an EMBL/GenBank/DDBJ whole genome shotgun (WGS) entry which is preliminary data.</text>
</comment>
<reference evidence="1 2" key="1">
    <citation type="submission" date="2012-10" db="EMBL/GenBank/DDBJ databases">
        <title>Genome sequence of Vibrio Cholerae HENC-02.</title>
        <authorList>
            <person name="Eppinger M."/>
            <person name="Hasan N.A."/>
            <person name="Sengamalay N."/>
            <person name="Hine E."/>
            <person name="Su Q."/>
            <person name="Daugherty S.C."/>
            <person name="Young S."/>
            <person name="Sadzewicz L."/>
            <person name="Tallon L."/>
            <person name="Cebula T.A."/>
            <person name="Ravel J."/>
            <person name="Colwell R.R."/>
        </authorList>
    </citation>
    <scope>NUCLEOTIDE SEQUENCE [LARGE SCALE GENOMIC DNA]</scope>
    <source>
        <strain evidence="1 2">HENC-02</strain>
    </source>
</reference>
<accession>A0A454CQW5</accession>
<name>A0A454CQW5_VIBHA</name>
<evidence type="ECO:0000313" key="2">
    <source>
        <dbReference type="Proteomes" id="UP000008367"/>
    </source>
</evidence>
<feature type="non-terminal residue" evidence="1">
    <location>
        <position position="10"/>
    </location>
</feature>